<organism evidence="1 2">
    <name type="scientific">Mastacembelus armatus</name>
    <name type="common">zig-zag eel</name>
    <dbReference type="NCBI Taxonomy" id="205130"/>
    <lineage>
        <taxon>Eukaryota</taxon>
        <taxon>Metazoa</taxon>
        <taxon>Chordata</taxon>
        <taxon>Craniata</taxon>
        <taxon>Vertebrata</taxon>
        <taxon>Euteleostomi</taxon>
        <taxon>Actinopterygii</taxon>
        <taxon>Neopterygii</taxon>
        <taxon>Teleostei</taxon>
        <taxon>Neoteleostei</taxon>
        <taxon>Acanthomorphata</taxon>
        <taxon>Anabantaria</taxon>
        <taxon>Synbranchiformes</taxon>
        <taxon>Mastacembelidae</taxon>
        <taxon>Mastacembelus</taxon>
    </lineage>
</organism>
<evidence type="ECO:0000313" key="2">
    <source>
        <dbReference type="Proteomes" id="UP000261640"/>
    </source>
</evidence>
<protein>
    <submittedName>
        <fullName evidence="1">Uncharacterized protein</fullName>
    </submittedName>
</protein>
<dbReference type="InParanoid" id="A0A3Q3MH06"/>
<dbReference type="Proteomes" id="UP000261640">
    <property type="component" value="Unplaced"/>
</dbReference>
<keyword evidence="2" id="KW-1185">Reference proteome</keyword>
<dbReference type="Ensembl" id="ENSMAMT00000025060.2">
    <property type="protein sequence ID" value="ENSMAMP00000024432.2"/>
    <property type="gene ID" value="ENSMAMG00000016431.2"/>
</dbReference>
<dbReference type="AlphaFoldDB" id="A0A3Q3MH06"/>
<sequence>MCYTNKETQGGSVMVKECFAAGPVGDLYKIQGLLNQRGYQSNLQCNAMPSGSRLALILCFLLIQNCAK</sequence>
<accession>A0A3Q3MH06</accession>
<reference evidence="1" key="2">
    <citation type="submission" date="2025-09" db="UniProtKB">
        <authorList>
            <consortium name="Ensembl"/>
        </authorList>
    </citation>
    <scope>IDENTIFICATION</scope>
</reference>
<reference evidence="1" key="1">
    <citation type="submission" date="2025-08" db="UniProtKB">
        <authorList>
            <consortium name="Ensembl"/>
        </authorList>
    </citation>
    <scope>IDENTIFICATION</scope>
</reference>
<proteinExistence type="predicted"/>
<name>A0A3Q3MH06_9TELE</name>
<evidence type="ECO:0000313" key="1">
    <source>
        <dbReference type="Ensembl" id="ENSMAMP00000024432.2"/>
    </source>
</evidence>